<protein>
    <submittedName>
        <fullName evidence="1">Immunity protein 21</fullName>
    </submittedName>
</protein>
<reference evidence="2" key="1">
    <citation type="submission" date="2016-10" db="EMBL/GenBank/DDBJ databases">
        <authorList>
            <person name="Varghese N."/>
        </authorList>
    </citation>
    <scope>NUCLEOTIDE SEQUENCE [LARGE SCALE GENOMIC DNA]</scope>
    <source>
        <strain evidence="2">DSM 45096 / BCRC 16803 / CGMCC 4.1857 / CIP 109030 / JCM 12277 / KCTC 19219 / NBRC 100920 / 33214</strain>
    </source>
</reference>
<dbReference type="Proteomes" id="UP000183015">
    <property type="component" value="Unassembled WGS sequence"/>
</dbReference>
<evidence type="ECO:0000313" key="1">
    <source>
        <dbReference type="EMBL" id="SEM68954.1"/>
    </source>
</evidence>
<sequence length="198" mass="20558">MVTTFPSAAASSPEPSPTWVESMGGPLIVVPASALTRWHGCTQSGMAAGSGDVLDDYDRACEVEGLAGVIAVGDEGAQGLVLADEPASSFYLPEHQAFVRWLGANSEADLIAAAYAVLADPATSWEECGIWETDGPAVLLDSVTAGADLSIEYPNGTDIPEQAPVSLPPGRWKVRAVYASPNEDTSVGVIQLQPQQSS</sequence>
<name>A0A1H8AG95_STRJI</name>
<dbReference type="Pfam" id="PF15589">
    <property type="entry name" value="Imm21"/>
    <property type="match status" value="1"/>
</dbReference>
<dbReference type="AlphaFoldDB" id="A0A1H8AG95"/>
<organism evidence="1 2">
    <name type="scientific">Streptacidiphilus jiangxiensis</name>
    <dbReference type="NCBI Taxonomy" id="235985"/>
    <lineage>
        <taxon>Bacteria</taxon>
        <taxon>Bacillati</taxon>
        <taxon>Actinomycetota</taxon>
        <taxon>Actinomycetes</taxon>
        <taxon>Kitasatosporales</taxon>
        <taxon>Streptomycetaceae</taxon>
        <taxon>Streptacidiphilus</taxon>
    </lineage>
</organism>
<keyword evidence="2" id="KW-1185">Reference proteome</keyword>
<dbReference type="eggNOG" id="ENOG5032VEE">
    <property type="taxonomic scope" value="Bacteria"/>
</dbReference>
<dbReference type="InterPro" id="IPR028961">
    <property type="entry name" value="Imm21"/>
</dbReference>
<dbReference type="EMBL" id="FOAZ01000044">
    <property type="protein sequence ID" value="SEM68954.1"/>
    <property type="molecule type" value="Genomic_DNA"/>
</dbReference>
<gene>
    <name evidence="1" type="ORF">SAMN05414137_14410</name>
</gene>
<proteinExistence type="predicted"/>
<accession>A0A1H8AG95</accession>
<evidence type="ECO:0000313" key="2">
    <source>
        <dbReference type="Proteomes" id="UP000183015"/>
    </source>
</evidence>